<protein>
    <recommendedName>
        <fullName evidence="3">Autophagy-related protein 17</fullName>
    </recommendedName>
</protein>
<gene>
    <name evidence="1" type="ORF">LODBEIA_P18700</name>
</gene>
<dbReference type="EMBL" id="OZ022406">
    <property type="protein sequence ID" value="CAK9437492.1"/>
    <property type="molecule type" value="Genomic_DNA"/>
</dbReference>
<name>A0ABP0ZHL5_9ASCO</name>
<dbReference type="GeneID" id="92207066"/>
<sequence length="307" mass="35292">MATQKQLRLIYDTVDNHLKYYDTTFAAYLKLRQEILLVNSTIIRELNQDEADQVSSTPRKLSSKLSFKLHQLQLELSKTELTYKTHMQELDNFLQIQKTMKPDIITGIKSQLEEVTKRDQELVARINDIETMQKPLLDRITALTKSFNSNLVSSTARTMYPTMIHMLGKDESKREKESMEIDFKSLVFDTKELQRQFTDLTESKITQTTNISEFIGSNTRLFDKLNDDEDDSSIIYKLSRSALHDLGATTTLEEYDCLIAKTIEQIQTLQNEGESTRLSWESNADKVIQFSAIIRDSSGDGDTEMGS</sequence>
<proteinExistence type="predicted"/>
<dbReference type="RefSeq" id="XP_066828808.1">
    <property type="nucleotide sequence ID" value="XM_066971806.1"/>
</dbReference>
<evidence type="ECO:0000313" key="1">
    <source>
        <dbReference type="EMBL" id="CAK9437492.1"/>
    </source>
</evidence>
<reference evidence="1 2" key="1">
    <citation type="submission" date="2024-03" db="EMBL/GenBank/DDBJ databases">
        <authorList>
            <person name="Brejova B."/>
        </authorList>
    </citation>
    <scope>NUCLEOTIDE SEQUENCE [LARGE SCALE GENOMIC DNA]</scope>
    <source>
        <strain evidence="1 2">CBS 14171</strain>
    </source>
</reference>
<organism evidence="1 2">
    <name type="scientific">Lodderomyces beijingensis</name>
    <dbReference type="NCBI Taxonomy" id="1775926"/>
    <lineage>
        <taxon>Eukaryota</taxon>
        <taxon>Fungi</taxon>
        <taxon>Dikarya</taxon>
        <taxon>Ascomycota</taxon>
        <taxon>Saccharomycotina</taxon>
        <taxon>Pichiomycetes</taxon>
        <taxon>Debaryomycetaceae</taxon>
        <taxon>Candida/Lodderomyces clade</taxon>
        <taxon>Lodderomyces</taxon>
    </lineage>
</organism>
<dbReference type="Proteomes" id="UP001497383">
    <property type="component" value="Chromosome 2"/>
</dbReference>
<keyword evidence="2" id="KW-1185">Reference proteome</keyword>
<evidence type="ECO:0008006" key="3">
    <source>
        <dbReference type="Google" id="ProtNLM"/>
    </source>
</evidence>
<accession>A0ABP0ZHL5</accession>
<evidence type="ECO:0000313" key="2">
    <source>
        <dbReference type="Proteomes" id="UP001497383"/>
    </source>
</evidence>